<keyword evidence="1" id="KW-0808">Transferase</keyword>
<name>A0A2V3DR61_9MICC</name>
<dbReference type="InterPro" id="IPR016181">
    <property type="entry name" value="Acyl_CoA_acyltransferase"/>
</dbReference>
<dbReference type="PANTHER" id="PTHR43451">
    <property type="entry name" value="ACETYLTRANSFERASE (GNAT) FAMILY PROTEIN"/>
    <property type="match status" value="1"/>
</dbReference>
<evidence type="ECO:0000313" key="1">
    <source>
        <dbReference type="EMBL" id="PXA64624.1"/>
    </source>
</evidence>
<comment type="caution">
    <text evidence="1">The sequence shown here is derived from an EMBL/GenBank/DDBJ whole genome shotgun (WGS) entry which is preliminary data.</text>
</comment>
<dbReference type="Proteomes" id="UP000246303">
    <property type="component" value="Unassembled WGS sequence"/>
</dbReference>
<dbReference type="EMBL" id="QHLZ01000009">
    <property type="protein sequence ID" value="PXA64624.1"/>
    <property type="molecule type" value="Genomic_DNA"/>
</dbReference>
<protein>
    <submittedName>
        <fullName evidence="1">GNAT family N-acetyltransferase</fullName>
    </submittedName>
</protein>
<sequence length="132" mass="14818">MTAAADYMPKQIQAWAQPERDVLQIWHAAMAARNSIVARIGGEIAGFSDVTVDGYLNMMFVSPRHQRRGVAQQLLACVKAQSRSNGTHTLYVNVSNTARPFFERFSFRVEAELHTVLRGVEHGCLWKVRGCL</sequence>
<dbReference type="PROSITE" id="PS51186">
    <property type="entry name" value="GNAT"/>
    <property type="match status" value="1"/>
</dbReference>
<organism evidence="1 2">
    <name type="scientific">Arthrobacter psychrochitiniphilus</name>
    <dbReference type="NCBI Taxonomy" id="291045"/>
    <lineage>
        <taxon>Bacteria</taxon>
        <taxon>Bacillati</taxon>
        <taxon>Actinomycetota</taxon>
        <taxon>Actinomycetes</taxon>
        <taxon>Micrococcales</taxon>
        <taxon>Micrococcaceae</taxon>
        <taxon>Arthrobacter</taxon>
    </lineage>
</organism>
<dbReference type="Pfam" id="PF13673">
    <property type="entry name" value="Acetyltransf_10"/>
    <property type="match status" value="1"/>
</dbReference>
<dbReference type="GO" id="GO:0016747">
    <property type="term" value="F:acyltransferase activity, transferring groups other than amino-acyl groups"/>
    <property type="evidence" value="ECO:0007669"/>
    <property type="project" value="InterPro"/>
</dbReference>
<proteinExistence type="predicted"/>
<dbReference type="PANTHER" id="PTHR43451:SF1">
    <property type="entry name" value="ACETYLTRANSFERASE"/>
    <property type="match status" value="1"/>
</dbReference>
<gene>
    <name evidence="1" type="ORF">CVS29_13760</name>
</gene>
<dbReference type="OrthoDB" id="9812192at2"/>
<dbReference type="Gene3D" id="3.40.630.30">
    <property type="match status" value="1"/>
</dbReference>
<accession>A0A2V3DR61</accession>
<dbReference type="InterPro" id="IPR000182">
    <property type="entry name" value="GNAT_dom"/>
</dbReference>
<reference evidence="1 2" key="1">
    <citation type="submission" date="2018-05" db="EMBL/GenBank/DDBJ databases">
        <title>Genetic diversity of glacier-inhabiting Cryobacterium bacteria in China and description of Cryobacterium mengkeensis sp. nov. and Arthrobacter glacialis sp. nov.</title>
        <authorList>
            <person name="Liu Q."/>
            <person name="Xin Y.-H."/>
        </authorList>
    </citation>
    <scope>NUCLEOTIDE SEQUENCE [LARGE SCALE GENOMIC DNA]</scope>
    <source>
        <strain evidence="1 2">GP3</strain>
    </source>
</reference>
<dbReference type="RefSeq" id="WP_110106914.1">
    <property type="nucleotide sequence ID" value="NZ_JACBZZ010000001.1"/>
</dbReference>
<dbReference type="CDD" id="cd04301">
    <property type="entry name" value="NAT_SF"/>
    <property type="match status" value="1"/>
</dbReference>
<dbReference type="AlphaFoldDB" id="A0A2V3DR61"/>
<evidence type="ECO:0000313" key="2">
    <source>
        <dbReference type="Proteomes" id="UP000246303"/>
    </source>
</evidence>
<keyword evidence="2" id="KW-1185">Reference proteome</keyword>
<dbReference type="InterPro" id="IPR052564">
    <property type="entry name" value="N-acetyltrans/Recomb-assoc"/>
</dbReference>
<dbReference type="SUPFAM" id="SSF55729">
    <property type="entry name" value="Acyl-CoA N-acyltransferases (Nat)"/>
    <property type="match status" value="1"/>
</dbReference>